<dbReference type="Pfam" id="PF02687">
    <property type="entry name" value="FtsX"/>
    <property type="match status" value="2"/>
</dbReference>
<dbReference type="STRING" id="659014.SAMN04487996_113147"/>
<dbReference type="PANTHER" id="PTHR30572">
    <property type="entry name" value="MEMBRANE COMPONENT OF TRANSPORTER-RELATED"/>
    <property type="match status" value="1"/>
</dbReference>
<keyword evidence="2" id="KW-1003">Cell membrane</keyword>
<feature type="domain" description="ABC3 transporter permease C-terminal" evidence="7">
    <location>
        <begin position="701"/>
        <end position="810"/>
    </location>
</feature>
<dbReference type="InterPro" id="IPR050250">
    <property type="entry name" value="Macrolide_Exporter_MacB"/>
</dbReference>
<evidence type="ECO:0000256" key="1">
    <source>
        <dbReference type="ARBA" id="ARBA00004651"/>
    </source>
</evidence>
<sequence>MIRNYFTIAMRTLVRNKLYAALNIAGLAFGLTCFLLIGLYVFDELTFDRQHSNADRIFRVVEHKNVNGEATTIGAASYQLAEGSKRHIPEVENTARIDRIGRANLINPENPVNFQENISVVDENFLRVFDFPLLSGDKITALKEPNSIVINEELAMRLFGSVDVLGKKLQWGHLDTPSKITGVLKNHPRNSSFDFNSLISEPNAEGYKQFIASDWSSNNVAVYALLRADAKPEAVAQKMTRLVLSNYQPEKGTSLHFSLQALPDLHLHSAEITDGARNTNVDAMVQGNPVYIKVFSFVSLFVLFIAGINYMNLSTARASNRAKEIGVRKSIGAVRKNLVYQFLFEAILVTTLSFLLALGLINLLLPYYNEFVGKQLSLNLQTNYRIWLMAAGATALIGLVSGSYPALLLSGFKPVMPLKGLKINQNASAGFRKGLVVFQFTVSIVLIIGTIVLYRQVKFLNNTNLGFSKDLLVVVDVNTGKARSGFEAIKAEMAAIPSVRSVSVTSRVPGEWKTYRRVKINTESNRTEPGMAYFFGADKDFLGTFGVQLARGRNFINPSDSTSVLLNETAANLLGISDATGQYVEIPMVSSNGGDFQPVNKDGAPFKARVVGIVKDFHFQSLRDKIAPLVLGYNRNPIHGIDYYTAKIQPANVPATLEKMKAAMVRADADDPFEYHFLDDQLARFYLEDNRRQSLMTWTALSAIFIACLGLFGLATYSVEQRVKEIGIRKILGAGTFGLAALLSRDFLLLVLVANLIAFPIAWWAVHQWLQEYAYHIDPEWWMFAAATVLAALIALLTVSYQSIKASLTNPLENLRSD</sequence>
<keyword evidence="4 6" id="KW-1133">Transmembrane helix</keyword>
<feature type="transmembrane region" description="Helical" evidence="6">
    <location>
        <begin position="20"/>
        <end position="42"/>
    </location>
</feature>
<gene>
    <name evidence="9" type="ORF">SAMN04487996_113147</name>
</gene>
<dbReference type="OrthoDB" id="5933722at2"/>
<dbReference type="Proteomes" id="UP000198748">
    <property type="component" value="Unassembled WGS sequence"/>
</dbReference>
<evidence type="ECO:0000256" key="5">
    <source>
        <dbReference type="ARBA" id="ARBA00023136"/>
    </source>
</evidence>
<feature type="domain" description="MacB-like periplasmic core" evidence="8">
    <location>
        <begin position="21"/>
        <end position="241"/>
    </location>
</feature>
<accession>A0A1G7PW69</accession>
<dbReference type="PANTHER" id="PTHR30572:SF18">
    <property type="entry name" value="ABC-TYPE MACROLIDE FAMILY EXPORT SYSTEM PERMEASE COMPONENT 2"/>
    <property type="match status" value="1"/>
</dbReference>
<dbReference type="RefSeq" id="WP_090154569.1">
    <property type="nucleotide sequence ID" value="NZ_FNAN01000013.1"/>
</dbReference>
<evidence type="ECO:0000256" key="4">
    <source>
        <dbReference type="ARBA" id="ARBA00022989"/>
    </source>
</evidence>
<keyword evidence="3 6" id="KW-0812">Transmembrane</keyword>
<dbReference type="InterPro" id="IPR025857">
    <property type="entry name" value="MacB_PCD"/>
</dbReference>
<evidence type="ECO:0000313" key="10">
    <source>
        <dbReference type="Proteomes" id="UP000198748"/>
    </source>
</evidence>
<keyword evidence="10" id="KW-1185">Reference proteome</keyword>
<evidence type="ECO:0000256" key="6">
    <source>
        <dbReference type="SAM" id="Phobius"/>
    </source>
</evidence>
<dbReference type="EMBL" id="FNAN01000013">
    <property type="protein sequence ID" value="SDF90455.1"/>
    <property type="molecule type" value="Genomic_DNA"/>
</dbReference>
<feature type="transmembrane region" description="Helical" evidence="6">
    <location>
        <begin position="695"/>
        <end position="719"/>
    </location>
</feature>
<evidence type="ECO:0000259" key="7">
    <source>
        <dbReference type="Pfam" id="PF02687"/>
    </source>
</evidence>
<evidence type="ECO:0000256" key="3">
    <source>
        <dbReference type="ARBA" id="ARBA00022692"/>
    </source>
</evidence>
<proteinExistence type="predicted"/>
<dbReference type="AlphaFoldDB" id="A0A1G7PW69"/>
<evidence type="ECO:0000256" key="2">
    <source>
        <dbReference type="ARBA" id="ARBA00022475"/>
    </source>
</evidence>
<feature type="transmembrane region" description="Helical" evidence="6">
    <location>
        <begin position="781"/>
        <end position="801"/>
    </location>
</feature>
<feature type="transmembrane region" description="Helical" evidence="6">
    <location>
        <begin position="433"/>
        <end position="454"/>
    </location>
</feature>
<feature type="transmembrane region" description="Helical" evidence="6">
    <location>
        <begin position="290"/>
        <end position="311"/>
    </location>
</feature>
<feature type="transmembrane region" description="Helical" evidence="6">
    <location>
        <begin position="747"/>
        <end position="766"/>
    </location>
</feature>
<reference evidence="10" key="1">
    <citation type="submission" date="2016-10" db="EMBL/GenBank/DDBJ databases">
        <authorList>
            <person name="Varghese N."/>
            <person name="Submissions S."/>
        </authorList>
    </citation>
    <scope>NUCLEOTIDE SEQUENCE [LARGE SCALE GENOMIC DNA]</scope>
    <source>
        <strain evidence="10">DSM 25329</strain>
    </source>
</reference>
<evidence type="ECO:0000259" key="8">
    <source>
        <dbReference type="Pfam" id="PF12704"/>
    </source>
</evidence>
<dbReference type="Pfam" id="PF12704">
    <property type="entry name" value="MacB_PCD"/>
    <property type="match status" value="2"/>
</dbReference>
<dbReference type="GO" id="GO:0005886">
    <property type="term" value="C:plasma membrane"/>
    <property type="evidence" value="ECO:0007669"/>
    <property type="project" value="UniProtKB-SubCell"/>
</dbReference>
<feature type="transmembrane region" description="Helical" evidence="6">
    <location>
        <begin position="385"/>
        <end position="412"/>
    </location>
</feature>
<comment type="subcellular location">
    <subcellularLocation>
        <location evidence="1">Cell membrane</location>
        <topology evidence="1">Multi-pass membrane protein</topology>
    </subcellularLocation>
</comment>
<dbReference type="GO" id="GO:0022857">
    <property type="term" value="F:transmembrane transporter activity"/>
    <property type="evidence" value="ECO:0007669"/>
    <property type="project" value="TreeGrafter"/>
</dbReference>
<feature type="transmembrane region" description="Helical" evidence="6">
    <location>
        <begin position="338"/>
        <end position="365"/>
    </location>
</feature>
<feature type="domain" description="ABC3 transporter permease C-terminal" evidence="7">
    <location>
        <begin position="297"/>
        <end position="411"/>
    </location>
</feature>
<keyword evidence="5 6" id="KW-0472">Membrane</keyword>
<feature type="domain" description="MacB-like periplasmic core" evidence="8">
    <location>
        <begin position="442"/>
        <end position="619"/>
    </location>
</feature>
<protein>
    <submittedName>
        <fullName evidence="9">Putative ABC transport system permease protein</fullName>
    </submittedName>
</protein>
<dbReference type="InterPro" id="IPR003838">
    <property type="entry name" value="ABC3_permease_C"/>
</dbReference>
<evidence type="ECO:0000313" key="9">
    <source>
        <dbReference type="EMBL" id="SDF90455.1"/>
    </source>
</evidence>
<name>A0A1G7PW69_9BACT</name>
<organism evidence="9 10">
    <name type="scientific">Dyadobacter soli</name>
    <dbReference type="NCBI Taxonomy" id="659014"/>
    <lineage>
        <taxon>Bacteria</taxon>
        <taxon>Pseudomonadati</taxon>
        <taxon>Bacteroidota</taxon>
        <taxon>Cytophagia</taxon>
        <taxon>Cytophagales</taxon>
        <taxon>Spirosomataceae</taxon>
        <taxon>Dyadobacter</taxon>
    </lineage>
</organism>